<gene>
    <name evidence="1" type="ORF">E2I14_01710</name>
</gene>
<evidence type="ECO:0008006" key="3">
    <source>
        <dbReference type="Google" id="ProtNLM"/>
    </source>
</evidence>
<evidence type="ECO:0000313" key="2">
    <source>
        <dbReference type="Proteomes" id="UP000294829"/>
    </source>
</evidence>
<evidence type="ECO:0000313" key="1">
    <source>
        <dbReference type="EMBL" id="TDK68283.1"/>
    </source>
</evidence>
<keyword evidence="2" id="KW-1185">Reference proteome</keyword>
<sequence length="419" mass="43799">MTKSLPQISRASAAIRSNKTLIAIACVTLLLSACGGGDLSVGVDVPIGPSGSSTPNVAPLLQAGMQRQFAGSVVRVVTYAVPDATHINNTLAYTFNQTQNVLQAPASAPANFDLNSTYTYTITQDPGTGSVPIAQTVDDYRDLYLDKYGQYTVDVAQTSSVIARDETANALGGGPYQQTTQTSTNYTTPRAGLYFPLQSGDSITLPQSYTQTLSFTNTNSANVAPPNNVNQAYTRSRTEYDDSAFFYQQNNANGSSVAVTQHSDGTGSITSANATNSTTHTVGVPSLLNGGYIIPITSAVTSSASAITNYAAFDWYPSGALPNQPLVAETQTVVGPVSSLPAQCSGALLLPNVMQINTVTTSLNTVQSSYSTTNTQSFNSNGTTLCSLSTQTTNSYSLETGLLFSTTVTTTNSVLTASN</sequence>
<proteinExistence type="predicted"/>
<dbReference type="PROSITE" id="PS51257">
    <property type="entry name" value="PROKAR_LIPOPROTEIN"/>
    <property type="match status" value="1"/>
</dbReference>
<accession>A0A4R5W673</accession>
<organism evidence="1 2">
    <name type="scientific">Sapientia aquatica</name>
    <dbReference type="NCBI Taxonomy" id="1549640"/>
    <lineage>
        <taxon>Bacteria</taxon>
        <taxon>Pseudomonadati</taxon>
        <taxon>Pseudomonadota</taxon>
        <taxon>Betaproteobacteria</taxon>
        <taxon>Burkholderiales</taxon>
        <taxon>Oxalobacteraceae</taxon>
        <taxon>Sapientia</taxon>
    </lineage>
</organism>
<reference evidence="1 2" key="1">
    <citation type="submission" date="2019-03" db="EMBL/GenBank/DDBJ databases">
        <title>Sapientia aquatica gen. nov., sp. nov., isolated from a crater lake.</title>
        <authorList>
            <person name="Felfoldi T."/>
            <person name="Szabo A."/>
            <person name="Toth E."/>
            <person name="Schumann P."/>
            <person name="Keki Z."/>
            <person name="Marialigeti K."/>
            <person name="Mathe I."/>
        </authorList>
    </citation>
    <scope>NUCLEOTIDE SEQUENCE [LARGE SCALE GENOMIC DNA]</scope>
    <source>
        <strain evidence="1 2">SA-152</strain>
    </source>
</reference>
<name>A0A4R5W673_9BURK</name>
<comment type="caution">
    <text evidence="1">The sequence shown here is derived from an EMBL/GenBank/DDBJ whole genome shotgun (WGS) entry which is preliminary data.</text>
</comment>
<dbReference type="Proteomes" id="UP000294829">
    <property type="component" value="Unassembled WGS sequence"/>
</dbReference>
<dbReference type="AlphaFoldDB" id="A0A4R5W673"/>
<dbReference type="EMBL" id="SMYL01000001">
    <property type="protein sequence ID" value="TDK68283.1"/>
    <property type="molecule type" value="Genomic_DNA"/>
</dbReference>
<protein>
    <recommendedName>
        <fullName evidence="3">Lipoprotein</fullName>
    </recommendedName>
</protein>